<name>A0A0G0TQN3_9BACT</name>
<gene>
    <name evidence="3" type="ORF">UU24_C0012G0013</name>
</gene>
<keyword evidence="1" id="KW-0812">Transmembrane</keyword>
<reference evidence="3 4" key="1">
    <citation type="journal article" date="2015" name="Nature">
        <title>rRNA introns, odd ribosomes, and small enigmatic genomes across a large radiation of phyla.</title>
        <authorList>
            <person name="Brown C.T."/>
            <person name="Hug L.A."/>
            <person name="Thomas B.C."/>
            <person name="Sharon I."/>
            <person name="Castelle C.J."/>
            <person name="Singh A."/>
            <person name="Wilkins M.J."/>
            <person name="Williams K.H."/>
            <person name="Banfield J.F."/>
        </authorList>
    </citation>
    <scope>NUCLEOTIDE SEQUENCE [LARGE SCALE GENOMIC DNA]</scope>
</reference>
<dbReference type="AlphaFoldDB" id="A0A0G0TQN3"/>
<keyword evidence="1" id="KW-1133">Transmembrane helix</keyword>
<dbReference type="Proteomes" id="UP000034749">
    <property type="component" value="Unassembled WGS sequence"/>
</dbReference>
<proteinExistence type="predicted"/>
<accession>A0A0G0TQN3</accession>
<feature type="transmembrane region" description="Helical" evidence="1">
    <location>
        <begin position="42"/>
        <end position="61"/>
    </location>
</feature>
<organism evidence="3 4">
    <name type="scientific">Candidatus Nomurabacteria bacterium GW2011_GWA2_40_9</name>
    <dbReference type="NCBI Taxonomy" id="1618734"/>
    <lineage>
        <taxon>Bacteria</taxon>
        <taxon>Candidatus Nomuraibacteriota</taxon>
    </lineage>
</organism>
<evidence type="ECO:0000256" key="1">
    <source>
        <dbReference type="SAM" id="Phobius"/>
    </source>
</evidence>
<sequence length="80" mass="9496">MSFYNNGGFGRFIILILPIIIWVLFWKGYAVWTAVKNNDKKWFVALLVLNTFGLLEIFYVFHIAKKKWSDIKNTVNRIIK</sequence>
<evidence type="ECO:0000259" key="2">
    <source>
        <dbReference type="Pfam" id="PF18893"/>
    </source>
</evidence>
<keyword evidence="1" id="KW-0472">Membrane</keyword>
<feature type="domain" description="DUF5652" evidence="2">
    <location>
        <begin position="14"/>
        <end position="67"/>
    </location>
</feature>
<comment type="caution">
    <text evidence="3">The sequence shown here is derived from an EMBL/GenBank/DDBJ whole genome shotgun (WGS) entry which is preliminary data.</text>
</comment>
<evidence type="ECO:0000313" key="3">
    <source>
        <dbReference type="EMBL" id="KKR79303.1"/>
    </source>
</evidence>
<evidence type="ECO:0000313" key="4">
    <source>
        <dbReference type="Proteomes" id="UP000034749"/>
    </source>
</evidence>
<protein>
    <recommendedName>
        <fullName evidence="2">DUF5652 domain-containing protein</fullName>
    </recommendedName>
</protein>
<feature type="transmembrane region" description="Helical" evidence="1">
    <location>
        <begin position="12"/>
        <end position="30"/>
    </location>
</feature>
<dbReference type="InterPro" id="IPR043712">
    <property type="entry name" value="DUF5652"/>
</dbReference>
<dbReference type="Pfam" id="PF18893">
    <property type="entry name" value="DUF5652"/>
    <property type="match status" value="1"/>
</dbReference>
<dbReference type="EMBL" id="LBZW01000012">
    <property type="protein sequence ID" value="KKR79303.1"/>
    <property type="molecule type" value="Genomic_DNA"/>
</dbReference>